<proteinExistence type="predicted"/>
<dbReference type="InterPro" id="IPR007922">
    <property type="entry name" value="DciA-like"/>
</dbReference>
<name>A0A381TT97_9ZZZZ</name>
<sequence>MEKLKTALEKTLKEAGAQKMVTKGKAITLWSKVAGKEISKATEATHIEKGVLFVKTKSPAWRNELMFQKEEIVKKLNNLLEKRLIKDIKFI</sequence>
<dbReference type="PANTHER" id="PTHR36456">
    <property type="entry name" value="UPF0232 PROTEIN SCO3875"/>
    <property type="match status" value="1"/>
</dbReference>
<dbReference type="EMBL" id="UINC01004967">
    <property type="protein sequence ID" value="SVA18137.1"/>
    <property type="molecule type" value="Genomic_DNA"/>
</dbReference>
<accession>A0A381TT97</accession>
<dbReference type="Pfam" id="PF05258">
    <property type="entry name" value="DciA"/>
    <property type="match status" value="1"/>
</dbReference>
<dbReference type="AlphaFoldDB" id="A0A381TT97"/>
<organism evidence="1">
    <name type="scientific">marine metagenome</name>
    <dbReference type="NCBI Taxonomy" id="408172"/>
    <lineage>
        <taxon>unclassified sequences</taxon>
        <taxon>metagenomes</taxon>
        <taxon>ecological metagenomes</taxon>
    </lineage>
</organism>
<evidence type="ECO:0000313" key="1">
    <source>
        <dbReference type="EMBL" id="SVA18137.1"/>
    </source>
</evidence>
<reference evidence="1" key="1">
    <citation type="submission" date="2018-05" db="EMBL/GenBank/DDBJ databases">
        <authorList>
            <person name="Lanie J.A."/>
            <person name="Ng W.-L."/>
            <person name="Kazmierczak K.M."/>
            <person name="Andrzejewski T.M."/>
            <person name="Davidsen T.M."/>
            <person name="Wayne K.J."/>
            <person name="Tettelin H."/>
            <person name="Glass J.I."/>
            <person name="Rusch D."/>
            <person name="Podicherti R."/>
            <person name="Tsui H.-C.T."/>
            <person name="Winkler M.E."/>
        </authorList>
    </citation>
    <scope>NUCLEOTIDE SEQUENCE</scope>
</reference>
<protein>
    <recommendedName>
        <fullName evidence="2">DUF721 domain-containing protein</fullName>
    </recommendedName>
</protein>
<dbReference type="PANTHER" id="PTHR36456:SF1">
    <property type="entry name" value="UPF0232 PROTEIN SCO3875"/>
    <property type="match status" value="1"/>
</dbReference>
<gene>
    <name evidence="1" type="ORF">METZ01_LOCUS70991</name>
</gene>
<evidence type="ECO:0008006" key="2">
    <source>
        <dbReference type="Google" id="ProtNLM"/>
    </source>
</evidence>